<proteinExistence type="predicted"/>
<dbReference type="EMBL" id="CYKH01001705">
    <property type="protein sequence ID" value="CUG89100.1"/>
    <property type="molecule type" value="Genomic_DNA"/>
</dbReference>
<evidence type="ECO:0000313" key="2">
    <source>
        <dbReference type="Proteomes" id="UP000051952"/>
    </source>
</evidence>
<organism evidence="1 2">
    <name type="scientific">Bodo saltans</name>
    <name type="common">Flagellated protozoan</name>
    <dbReference type="NCBI Taxonomy" id="75058"/>
    <lineage>
        <taxon>Eukaryota</taxon>
        <taxon>Discoba</taxon>
        <taxon>Euglenozoa</taxon>
        <taxon>Kinetoplastea</taxon>
        <taxon>Metakinetoplastina</taxon>
        <taxon>Eubodonida</taxon>
        <taxon>Bodonidae</taxon>
        <taxon>Bodo</taxon>
    </lineage>
</organism>
<protein>
    <submittedName>
        <fullName evidence="1">Uncharacterized protein</fullName>
    </submittedName>
</protein>
<sequence>MGVRKRDRVSPQLQFYSALPADDEPEYKSGFDCDACGEGFAVGPFFHCTLTGTDQCMRCSVRSGLHAAPAPVVELFVRARSIAETTNEVLSNSTSSGSQTATTAMPPPRPVLAYRTCDRDVGVLLSDGSCLFLEITSYAVNRGWIRSVDGEVETIDDGADIGARFPWVEEWGNPLTLNDQHLFIAKRWGRLPSKSSVEWKHVIFVKRWDAAAATSSANARTTTSAIGSGCDVLSTTDATGGEYIAVLDAAHQCYSFWWLTGNKYRSTAAAASSPTAQGKKQHLSGSANSKHQLAPEAWTLLIGRSLDNHIMTFWGQSLMRGLQTLQNSNLFFVDAAPSAAPSAATLKYE</sequence>
<gene>
    <name evidence="1" type="ORF">BSAL_19285</name>
</gene>
<reference evidence="2" key="1">
    <citation type="submission" date="2015-09" db="EMBL/GenBank/DDBJ databases">
        <authorList>
            <consortium name="Pathogen Informatics"/>
        </authorList>
    </citation>
    <scope>NUCLEOTIDE SEQUENCE [LARGE SCALE GENOMIC DNA]</scope>
    <source>
        <strain evidence="2">Lake Konstanz</strain>
    </source>
</reference>
<dbReference type="Proteomes" id="UP000051952">
    <property type="component" value="Unassembled WGS sequence"/>
</dbReference>
<dbReference type="OrthoDB" id="276511at2759"/>
<name>A0A0S4JKW0_BODSA</name>
<keyword evidence="2" id="KW-1185">Reference proteome</keyword>
<evidence type="ECO:0000313" key="1">
    <source>
        <dbReference type="EMBL" id="CUG89100.1"/>
    </source>
</evidence>
<dbReference type="VEuPathDB" id="TriTrypDB:BSAL_19285"/>
<dbReference type="AlphaFoldDB" id="A0A0S4JKW0"/>
<accession>A0A0S4JKW0</accession>